<dbReference type="InterPro" id="IPR013320">
    <property type="entry name" value="ConA-like_dom_sf"/>
</dbReference>
<name>B3S0H3_TRIAD</name>
<sequence length="254" mass="27873">MLRTLKIYFIRISSVEANDINYAQGTYVISTSTCGSPPTEFCSPDGQCSNICNETCPQTSKLTLLTTAATAASAVPTSSSAPGSYTSSYNFDGSTYYTVQQKDEPTTLQVQGGFSITIWTKPQTSSVGRFFMKEAQGTSNGIYMSLVTNTTGPNKHLSYWYQDDNNQLSSVTFSNIALDDNLWHLVTIIIYNEGGFDIFTQQYSKPSISLYIDKTLRYANSRYGGKPKYGLGTFTIGKGVQTGDNYKGINILID</sequence>
<evidence type="ECO:0000313" key="1">
    <source>
        <dbReference type="EMBL" id="EDV23641.1"/>
    </source>
</evidence>
<dbReference type="Gene3D" id="2.60.120.200">
    <property type="match status" value="1"/>
</dbReference>
<gene>
    <name evidence="1" type="ORF">TRIADDRAFT_57048</name>
</gene>
<dbReference type="KEGG" id="tad:TRIADDRAFT_57048"/>
<dbReference type="AlphaFoldDB" id="B3S0H3"/>
<protein>
    <submittedName>
        <fullName evidence="1">Uncharacterized protein</fullName>
    </submittedName>
</protein>
<dbReference type="RefSeq" id="XP_002113167.1">
    <property type="nucleotide sequence ID" value="XM_002113131.1"/>
</dbReference>
<dbReference type="HOGENOM" id="CLU_1095507_0_0_1"/>
<keyword evidence="2" id="KW-1185">Reference proteome</keyword>
<dbReference type="CTD" id="6754379"/>
<dbReference type="STRING" id="10228.B3S0H3"/>
<dbReference type="GeneID" id="6754379"/>
<dbReference type="Proteomes" id="UP000009022">
    <property type="component" value="Unassembled WGS sequence"/>
</dbReference>
<dbReference type="SUPFAM" id="SSF49899">
    <property type="entry name" value="Concanavalin A-like lectins/glucanases"/>
    <property type="match status" value="1"/>
</dbReference>
<dbReference type="InParanoid" id="B3S0H3"/>
<dbReference type="EMBL" id="DS985246">
    <property type="protein sequence ID" value="EDV23641.1"/>
    <property type="molecule type" value="Genomic_DNA"/>
</dbReference>
<reference evidence="1 2" key="1">
    <citation type="journal article" date="2008" name="Nature">
        <title>The Trichoplax genome and the nature of placozoans.</title>
        <authorList>
            <person name="Srivastava M."/>
            <person name="Begovic E."/>
            <person name="Chapman J."/>
            <person name="Putnam N.H."/>
            <person name="Hellsten U."/>
            <person name="Kawashima T."/>
            <person name="Kuo A."/>
            <person name="Mitros T."/>
            <person name="Salamov A."/>
            <person name="Carpenter M.L."/>
            <person name="Signorovitch A.Y."/>
            <person name="Moreno M.A."/>
            <person name="Kamm K."/>
            <person name="Grimwood J."/>
            <person name="Schmutz J."/>
            <person name="Shapiro H."/>
            <person name="Grigoriev I.V."/>
            <person name="Buss L.W."/>
            <person name="Schierwater B."/>
            <person name="Dellaporta S.L."/>
            <person name="Rokhsar D.S."/>
        </authorList>
    </citation>
    <scope>NUCLEOTIDE SEQUENCE [LARGE SCALE GENOMIC DNA]</scope>
    <source>
        <strain evidence="1 2">Grell-BS-1999</strain>
    </source>
</reference>
<dbReference type="Pfam" id="PF13385">
    <property type="entry name" value="Laminin_G_3"/>
    <property type="match status" value="1"/>
</dbReference>
<organism evidence="1 2">
    <name type="scientific">Trichoplax adhaerens</name>
    <name type="common">Trichoplax reptans</name>
    <dbReference type="NCBI Taxonomy" id="10228"/>
    <lineage>
        <taxon>Eukaryota</taxon>
        <taxon>Metazoa</taxon>
        <taxon>Placozoa</taxon>
        <taxon>Uniplacotomia</taxon>
        <taxon>Trichoplacea</taxon>
        <taxon>Trichoplacidae</taxon>
        <taxon>Trichoplax</taxon>
    </lineage>
</organism>
<evidence type="ECO:0000313" key="2">
    <source>
        <dbReference type="Proteomes" id="UP000009022"/>
    </source>
</evidence>
<proteinExistence type="predicted"/>
<accession>B3S0H3</accession>